<dbReference type="Proteomes" id="UP000828390">
    <property type="component" value="Unassembled WGS sequence"/>
</dbReference>
<reference evidence="1" key="1">
    <citation type="journal article" date="2019" name="bioRxiv">
        <title>The Genome of the Zebra Mussel, Dreissena polymorpha: A Resource for Invasive Species Research.</title>
        <authorList>
            <person name="McCartney M.A."/>
            <person name="Auch B."/>
            <person name="Kono T."/>
            <person name="Mallez S."/>
            <person name="Zhang Y."/>
            <person name="Obille A."/>
            <person name="Becker A."/>
            <person name="Abrahante J.E."/>
            <person name="Garbe J."/>
            <person name="Badalamenti J.P."/>
            <person name="Herman A."/>
            <person name="Mangelson H."/>
            <person name="Liachko I."/>
            <person name="Sullivan S."/>
            <person name="Sone E.D."/>
            <person name="Koren S."/>
            <person name="Silverstein K.A.T."/>
            <person name="Beckman K.B."/>
            <person name="Gohl D.M."/>
        </authorList>
    </citation>
    <scope>NUCLEOTIDE SEQUENCE</scope>
    <source>
        <strain evidence="1">Duluth1</strain>
        <tissue evidence="1">Whole animal</tissue>
    </source>
</reference>
<keyword evidence="2" id="KW-1185">Reference proteome</keyword>
<evidence type="ECO:0000313" key="2">
    <source>
        <dbReference type="Proteomes" id="UP000828390"/>
    </source>
</evidence>
<gene>
    <name evidence="1" type="ORF">DPMN_166065</name>
</gene>
<protein>
    <submittedName>
        <fullName evidence="1">Uncharacterized protein</fullName>
    </submittedName>
</protein>
<sequence>MFHGVLNIPRRGRLSALRPVHSNKPASSRFLLDISVSPSPTSSDGTRRVYNSFKAAGRK</sequence>
<organism evidence="1 2">
    <name type="scientific">Dreissena polymorpha</name>
    <name type="common">Zebra mussel</name>
    <name type="synonym">Mytilus polymorpha</name>
    <dbReference type="NCBI Taxonomy" id="45954"/>
    <lineage>
        <taxon>Eukaryota</taxon>
        <taxon>Metazoa</taxon>
        <taxon>Spiralia</taxon>
        <taxon>Lophotrochozoa</taxon>
        <taxon>Mollusca</taxon>
        <taxon>Bivalvia</taxon>
        <taxon>Autobranchia</taxon>
        <taxon>Heteroconchia</taxon>
        <taxon>Euheterodonta</taxon>
        <taxon>Imparidentia</taxon>
        <taxon>Neoheterodontei</taxon>
        <taxon>Myida</taxon>
        <taxon>Dreissenoidea</taxon>
        <taxon>Dreissenidae</taxon>
        <taxon>Dreissena</taxon>
    </lineage>
</organism>
<reference evidence="1" key="2">
    <citation type="submission" date="2020-11" db="EMBL/GenBank/DDBJ databases">
        <authorList>
            <person name="McCartney M.A."/>
            <person name="Auch B."/>
            <person name="Kono T."/>
            <person name="Mallez S."/>
            <person name="Becker A."/>
            <person name="Gohl D.M."/>
            <person name="Silverstein K.A.T."/>
            <person name="Koren S."/>
            <person name="Bechman K.B."/>
            <person name="Herman A."/>
            <person name="Abrahante J.E."/>
            <person name="Garbe J."/>
        </authorList>
    </citation>
    <scope>NUCLEOTIDE SEQUENCE</scope>
    <source>
        <strain evidence="1">Duluth1</strain>
        <tissue evidence="1">Whole animal</tissue>
    </source>
</reference>
<name>A0A9D4IXK0_DREPO</name>
<comment type="caution">
    <text evidence="1">The sequence shown here is derived from an EMBL/GenBank/DDBJ whole genome shotgun (WGS) entry which is preliminary data.</text>
</comment>
<dbReference type="EMBL" id="JAIWYP010000008">
    <property type="protein sequence ID" value="KAH3787938.1"/>
    <property type="molecule type" value="Genomic_DNA"/>
</dbReference>
<proteinExistence type="predicted"/>
<evidence type="ECO:0000313" key="1">
    <source>
        <dbReference type="EMBL" id="KAH3787938.1"/>
    </source>
</evidence>
<dbReference type="AlphaFoldDB" id="A0A9D4IXK0"/>
<accession>A0A9D4IXK0</accession>